<dbReference type="SUPFAM" id="SSF52172">
    <property type="entry name" value="CheY-like"/>
    <property type="match status" value="1"/>
</dbReference>
<dbReference type="OrthoDB" id="1756867at2"/>
<dbReference type="PANTHER" id="PTHR37299">
    <property type="entry name" value="TRANSCRIPTIONAL REGULATOR-RELATED"/>
    <property type="match status" value="1"/>
</dbReference>
<name>B6FZQ4_PEPHT</name>
<dbReference type="GO" id="GO:0000156">
    <property type="term" value="F:phosphorelay response regulator activity"/>
    <property type="evidence" value="ECO:0007669"/>
    <property type="project" value="InterPro"/>
</dbReference>
<dbReference type="Gene3D" id="2.40.50.1020">
    <property type="entry name" value="LytTr DNA-binding domain"/>
    <property type="match status" value="1"/>
</dbReference>
<dbReference type="GO" id="GO:0003677">
    <property type="term" value="F:DNA binding"/>
    <property type="evidence" value="ECO:0007669"/>
    <property type="project" value="UniProtKB-KW"/>
</dbReference>
<dbReference type="RefSeq" id="WP_006440279.1">
    <property type="nucleotide sequence ID" value="NZ_DS995356.1"/>
</dbReference>
<evidence type="ECO:0000313" key="7">
    <source>
        <dbReference type="Proteomes" id="UP000003178"/>
    </source>
</evidence>
<comment type="function">
    <text evidence="2">May play the central regulatory role in sporulation. It may be an element of the effector pathway responsible for the activation of sporulation genes in response to nutritional stress. Spo0A may act in concert with spo0H (a sigma factor) to control the expression of some genes that are critical to the sporulation process.</text>
</comment>
<proteinExistence type="predicted"/>
<keyword evidence="7" id="KW-1185">Reference proteome</keyword>
<protein>
    <recommendedName>
        <fullName evidence="1">Stage 0 sporulation protein A homolog</fullName>
    </recommendedName>
</protein>
<dbReference type="AlphaFoldDB" id="B6FZQ4"/>
<organism evidence="6 7">
    <name type="scientific">Peptacetobacter hiranonis (strain DSM 13275 / JCM 10541 / KCTC 15199 / TO-931)</name>
    <name type="common">Clostridium hiranonis</name>
    <dbReference type="NCBI Taxonomy" id="500633"/>
    <lineage>
        <taxon>Bacteria</taxon>
        <taxon>Bacillati</taxon>
        <taxon>Bacillota</taxon>
        <taxon>Clostridia</taxon>
        <taxon>Peptostreptococcales</taxon>
        <taxon>Peptostreptococcaceae</taxon>
        <taxon>Peptacetobacter</taxon>
    </lineage>
</organism>
<keyword evidence="6" id="KW-0238">DNA-binding</keyword>
<dbReference type="SMART" id="SM00850">
    <property type="entry name" value="LytTR"/>
    <property type="match status" value="1"/>
</dbReference>
<dbReference type="Pfam" id="PF00072">
    <property type="entry name" value="Response_reg"/>
    <property type="match status" value="1"/>
</dbReference>
<dbReference type="PANTHER" id="PTHR37299:SF1">
    <property type="entry name" value="STAGE 0 SPORULATION PROTEIN A HOMOLOG"/>
    <property type="match status" value="1"/>
</dbReference>
<reference evidence="6 7" key="2">
    <citation type="submission" date="2008-10" db="EMBL/GenBank/DDBJ databases">
        <title>Draft genome sequence of Clostridium hiranonis (DSM 13275).</title>
        <authorList>
            <person name="Sudarsanam P."/>
            <person name="Ley R."/>
            <person name="Guruge J."/>
            <person name="Turnbaugh P.J."/>
            <person name="Mahowald M."/>
            <person name="Liep D."/>
            <person name="Gordon J."/>
        </authorList>
    </citation>
    <scope>NUCLEOTIDE SEQUENCE [LARGE SCALE GENOMIC DNA]</scope>
    <source>
        <strain evidence="6 7">DSM 13275</strain>
    </source>
</reference>
<dbReference type="InterPro" id="IPR046947">
    <property type="entry name" value="LytR-like"/>
</dbReference>
<dbReference type="HOGENOM" id="CLU_000445_14_2_9"/>
<dbReference type="STRING" id="500633.CLOHIR_01358"/>
<evidence type="ECO:0000259" key="5">
    <source>
        <dbReference type="PROSITE" id="PS50930"/>
    </source>
</evidence>
<accession>B6FZQ4</accession>
<evidence type="ECO:0000256" key="2">
    <source>
        <dbReference type="ARBA" id="ARBA00024867"/>
    </source>
</evidence>
<keyword evidence="3" id="KW-0597">Phosphoprotein</keyword>
<dbReference type="PROSITE" id="PS50110">
    <property type="entry name" value="RESPONSE_REGULATORY"/>
    <property type="match status" value="1"/>
</dbReference>
<dbReference type="InterPro" id="IPR001789">
    <property type="entry name" value="Sig_transdc_resp-reg_receiver"/>
</dbReference>
<feature type="domain" description="Response regulatory" evidence="4">
    <location>
        <begin position="3"/>
        <end position="120"/>
    </location>
</feature>
<reference evidence="6 7" key="1">
    <citation type="submission" date="2008-09" db="EMBL/GenBank/DDBJ databases">
        <authorList>
            <person name="Fulton L."/>
            <person name="Clifton S."/>
            <person name="Fulton B."/>
            <person name="Xu J."/>
            <person name="Minx P."/>
            <person name="Pepin K.H."/>
            <person name="Johnson M."/>
            <person name="Thiruvilangam P."/>
            <person name="Bhonagiri V."/>
            <person name="Nash W.E."/>
            <person name="Mardis E.R."/>
            <person name="Wilson R.K."/>
        </authorList>
    </citation>
    <scope>NUCLEOTIDE SEQUENCE [LARGE SCALE GENOMIC DNA]</scope>
    <source>
        <strain evidence="6 7">DSM 13275</strain>
    </source>
</reference>
<dbReference type="eggNOG" id="COG3279">
    <property type="taxonomic scope" value="Bacteria"/>
</dbReference>
<dbReference type="InterPro" id="IPR011006">
    <property type="entry name" value="CheY-like_superfamily"/>
</dbReference>
<dbReference type="Proteomes" id="UP000003178">
    <property type="component" value="Unassembled WGS sequence"/>
</dbReference>
<sequence length="236" mass="27518">MLTIGICDDEKEIREKIKNVVEKTMFDNDRDYRIKTFSSGEELLQENVGEIDILFLDILMGDINGMDTARKIRENDKNMEIIFITSLVDYISDGYEVRAYRYLLKPVDEDIVAKHLKSCIKDVEESKGKYLVVKSDDGIKKIYQRDILYIEVLNRKVIIHSEKGNSETRQTLSEIKNELDSNMFYHCQKSFIVNLDYINKIKGYTAVLDNGKDIPIGRTKYKDLKEKFFWRLGGGN</sequence>
<feature type="modified residue" description="4-aspartylphosphate" evidence="3">
    <location>
        <position position="57"/>
    </location>
</feature>
<gene>
    <name evidence="6" type="ORF">CLOHIR_01358</name>
</gene>
<evidence type="ECO:0000256" key="1">
    <source>
        <dbReference type="ARBA" id="ARBA00018672"/>
    </source>
</evidence>
<dbReference type="EMBL" id="ABWP01000058">
    <property type="protein sequence ID" value="EEA84998.1"/>
    <property type="molecule type" value="Genomic_DNA"/>
</dbReference>
<dbReference type="InterPro" id="IPR007492">
    <property type="entry name" value="LytTR_DNA-bd_dom"/>
</dbReference>
<evidence type="ECO:0000313" key="6">
    <source>
        <dbReference type="EMBL" id="EEA84998.1"/>
    </source>
</evidence>
<comment type="caution">
    <text evidence="6">The sequence shown here is derived from an EMBL/GenBank/DDBJ whole genome shotgun (WGS) entry which is preliminary data.</text>
</comment>
<evidence type="ECO:0000256" key="3">
    <source>
        <dbReference type="PROSITE-ProRule" id="PRU00169"/>
    </source>
</evidence>
<dbReference type="PROSITE" id="PS50930">
    <property type="entry name" value="HTH_LYTTR"/>
    <property type="match status" value="1"/>
</dbReference>
<dbReference type="Gene3D" id="3.40.50.2300">
    <property type="match status" value="1"/>
</dbReference>
<evidence type="ECO:0000259" key="4">
    <source>
        <dbReference type="PROSITE" id="PS50110"/>
    </source>
</evidence>
<dbReference type="Pfam" id="PF04397">
    <property type="entry name" value="LytTR"/>
    <property type="match status" value="1"/>
</dbReference>
<feature type="domain" description="HTH LytTR-type" evidence="5">
    <location>
        <begin position="131"/>
        <end position="230"/>
    </location>
</feature>
<dbReference type="SMART" id="SM00448">
    <property type="entry name" value="REC"/>
    <property type="match status" value="1"/>
</dbReference>